<reference evidence="1" key="1">
    <citation type="journal article" date="2023" name="Mol. Phylogenet. Evol.">
        <title>Genome-scale phylogeny and comparative genomics of the fungal order Sordariales.</title>
        <authorList>
            <person name="Hensen N."/>
            <person name="Bonometti L."/>
            <person name="Westerberg I."/>
            <person name="Brannstrom I.O."/>
            <person name="Guillou S."/>
            <person name="Cros-Aarteil S."/>
            <person name="Calhoun S."/>
            <person name="Haridas S."/>
            <person name="Kuo A."/>
            <person name="Mondo S."/>
            <person name="Pangilinan J."/>
            <person name="Riley R."/>
            <person name="LaButti K."/>
            <person name="Andreopoulos B."/>
            <person name="Lipzen A."/>
            <person name="Chen C."/>
            <person name="Yan M."/>
            <person name="Daum C."/>
            <person name="Ng V."/>
            <person name="Clum A."/>
            <person name="Steindorff A."/>
            <person name="Ohm R.A."/>
            <person name="Martin F."/>
            <person name="Silar P."/>
            <person name="Natvig D.O."/>
            <person name="Lalanne C."/>
            <person name="Gautier V."/>
            <person name="Ament-Velasquez S.L."/>
            <person name="Kruys A."/>
            <person name="Hutchinson M.I."/>
            <person name="Powell A.J."/>
            <person name="Barry K."/>
            <person name="Miller A.N."/>
            <person name="Grigoriev I.V."/>
            <person name="Debuchy R."/>
            <person name="Gladieux P."/>
            <person name="Hiltunen Thoren M."/>
            <person name="Johannesson H."/>
        </authorList>
    </citation>
    <scope>NUCLEOTIDE SEQUENCE</scope>
    <source>
        <strain evidence="1">CBS 990.96</strain>
    </source>
</reference>
<sequence length="221" mass="25252">MILREVLCTSNQGFVVFMSHPNGIRKTFRGRQQFDSQYYPESRNAVICLASLRGVNQHVRGHATYVFCPRNRVITCLFGYSQRIGFMQDAQRRSNTLLLEVVQKAQKLELHTNRHRELWPLISALSRAGPISVKTLTIRCTASGSSSMLHRWQPVFRKHRFPHLGNLVWQFDQPIKISCHTFMLTCWIPMRAIITSGIPDCAALGFSSRALPQHCPIVVCS</sequence>
<name>A0AAN7BI26_9PEZI</name>
<dbReference type="AlphaFoldDB" id="A0AAN7BI26"/>
<dbReference type="EMBL" id="MU865413">
    <property type="protein sequence ID" value="KAK4223809.1"/>
    <property type="molecule type" value="Genomic_DNA"/>
</dbReference>
<evidence type="ECO:0000313" key="1">
    <source>
        <dbReference type="EMBL" id="KAK4223809.1"/>
    </source>
</evidence>
<organism evidence="1 2">
    <name type="scientific">Podospora fimiseda</name>
    <dbReference type="NCBI Taxonomy" id="252190"/>
    <lineage>
        <taxon>Eukaryota</taxon>
        <taxon>Fungi</taxon>
        <taxon>Dikarya</taxon>
        <taxon>Ascomycota</taxon>
        <taxon>Pezizomycotina</taxon>
        <taxon>Sordariomycetes</taxon>
        <taxon>Sordariomycetidae</taxon>
        <taxon>Sordariales</taxon>
        <taxon>Podosporaceae</taxon>
        <taxon>Podospora</taxon>
    </lineage>
</organism>
<gene>
    <name evidence="1" type="ORF">QBC38DRAFT_486846</name>
</gene>
<evidence type="ECO:0000313" key="2">
    <source>
        <dbReference type="Proteomes" id="UP001301958"/>
    </source>
</evidence>
<dbReference type="Proteomes" id="UP001301958">
    <property type="component" value="Unassembled WGS sequence"/>
</dbReference>
<accession>A0AAN7BI26</accession>
<proteinExistence type="predicted"/>
<protein>
    <submittedName>
        <fullName evidence="1">Uncharacterized protein</fullName>
    </submittedName>
</protein>
<reference evidence="1" key="2">
    <citation type="submission" date="2023-05" db="EMBL/GenBank/DDBJ databases">
        <authorList>
            <consortium name="Lawrence Berkeley National Laboratory"/>
            <person name="Steindorff A."/>
            <person name="Hensen N."/>
            <person name="Bonometti L."/>
            <person name="Westerberg I."/>
            <person name="Brannstrom I.O."/>
            <person name="Guillou S."/>
            <person name="Cros-Aarteil S."/>
            <person name="Calhoun S."/>
            <person name="Haridas S."/>
            <person name="Kuo A."/>
            <person name="Mondo S."/>
            <person name="Pangilinan J."/>
            <person name="Riley R."/>
            <person name="Labutti K."/>
            <person name="Andreopoulos B."/>
            <person name="Lipzen A."/>
            <person name="Chen C."/>
            <person name="Yanf M."/>
            <person name="Daum C."/>
            <person name="Ng V."/>
            <person name="Clum A."/>
            <person name="Ohm R."/>
            <person name="Martin F."/>
            <person name="Silar P."/>
            <person name="Natvig D."/>
            <person name="Lalanne C."/>
            <person name="Gautier V."/>
            <person name="Ament-Velasquez S.L."/>
            <person name="Kruys A."/>
            <person name="Hutchinson M.I."/>
            <person name="Powell A.J."/>
            <person name="Barry K."/>
            <person name="Miller A.N."/>
            <person name="Grigoriev I.V."/>
            <person name="Debuchy R."/>
            <person name="Gladieux P."/>
            <person name="Thoren M.H."/>
            <person name="Johannesson H."/>
        </authorList>
    </citation>
    <scope>NUCLEOTIDE SEQUENCE</scope>
    <source>
        <strain evidence="1">CBS 990.96</strain>
    </source>
</reference>
<comment type="caution">
    <text evidence="1">The sequence shown here is derived from an EMBL/GenBank/DDBJ whole genome shotgun (WGS) entry which is preliminary data.</text>
</comment>
<keyword evidence="2" id="KW-1185">Reference proteome</keyword>